<dbReference type="AlphaFoldDB" id="A0A0A9C3A7"/>
<accession>A0A0A9C3A7</accession>
<proteinExistence type="predicted"/>
<feature type="compositionally biased region" description="Basic residues" evidence="1">
    <location>
        <begin position="11"/>
        <end position="22"/>
    </location>
</feature>
<feature type="compositionally biased region" description="Polar residues" evidence="1">
    <location>
        <begin position="1"/>
        <end position="10"/>
    </location>
</feature>
<evidence type="ECO:0000256" key="1">
    <source>
        <dbReference type="SAM" id="MobiDB-lite"/>
    </source>
</evidence>
<organism evidence="2">
    <name type="scientific">Arundo donax</name>
    <name type="common">Giant reed</name>
    <name type="synonym">Donax arundinaceus</name>
    <dbReference type="NCBI Taxonomy" id="35708"/>
    <lineage>
        <taxon>Eukaryota</taxon>
        <taxon>Viridiplantae</taxon>
        <taxon>Streptophyta</taxon>
        <taxon>Embryophyta</taxon>
        <taxon>Tracheophyta</taxon>
        <taxon>Spermatophyta</taxon>
        <taxon>Magnoliopsida</taxon>
        <taxon>Liliopsida</taxon>
        <taxon>Poales</taxon>
        <taxon>Poaceae</taxon>
        <taxon>PACMAD clade</taxon>
        <taxon>Arundinoideae</taxon>
        <taxon>Arundineae</taxon>
        <taxon>Arundo</taxon>
    </lineage>
</organism>
<reference evidence="2" key="1">
    <citation type="submission" date="2014-09" db="EMBL/GenBank/DDBJ databases">
        <authorList>
            <person name="Magalhaes I.L.F."/>
            <person name="Oliveira U."/>
            <person name="Santos F.R."/>
            <person name="Vidigal T.H.D.A."/>
            <person name="Brescovit A.D."/>
            <person name="Santos A.J."/>
        </authorList>
    </citation>
    <scope>NUCLEOTIDE SEQUENCE</scope>
    <source>
        <tissue evidence="2">Shoot tissue taken approximately 20 cm above the soil surface</tissue>
    </source>
</reference>
<protein>
    <submittedName>
        <fullName evidence="2">Uncharacterized protein</fullName>
    </submittedName>
</protein>
<reference evidence="2" key="2">
    <citation type="journal article" date="2015" name="Data Brief">
        <title>Shoot transcriptome of the giant reed, Arundo donax.</title>
        <authorList>
            <person name="Barrero R.A."/>
            <person name="Guerrero F.D."/>
            <person name="Moolhuijzen P."/>
            <person name="Goolsby J.A."/>
            <person name="Tidwell J."/>
            <person name="Bellgard S.E."/>
            <person name="Bellgard M.I."/>
        </authorList>
    </citation>
    <scope>NUCLEOTIDE SEQUENCE</scope>
    <source>
        <tissue evidence="2">Shoot tissue taken approximately 20 cm above the soil surface</tissue>
    </source>
</reference>
<feature type="compositionally biased region" description="Basic and acidic residues" evidence="1">
    <location>
        <begin position="56"/>
        <end position="67"/>
    </location>
</feature>
<dbReference type="EMBL" id="GBRH01228947">
    <property type="protein sequence ID" value="JAD68948.1"/>
    <property type="molecule type" value="Transcribed_RNA"/>
</dbReference>
<evidence type="ECO:0000313" key="2">
    <source>
        <dbReference type="EMBL" id="JAD68948.1"/>
    </source>
</evidence>
<feature type="region of interest" description="Disordered" evidence="1">
    <location>
        <begin position="1"/>
        <end position="29"/>
    </location>
</feature>
<sequence length="67" mass="7538">MCENLKFQNLRTKKKHPNRSVGRKAPAFCISPHRTGGQTFLLLGKRKQGQKGYGSRGEKQRLPSEGV</sequence>
<name>A0A0A9C3A7_ARUDO</name>
<feature type="region of interest" description="Disordered" evidence="1">
    <location>
        <begin position="44"/>
        <end position="67"/>
    </location>
</feature>